<dbReference type="OMA" id="WPCTELA"/>
<keyword evidence="3" id="KW-0611">Plant defense</keyword>
<dbReference type="Gene3D" id="3.80.10.10">
    <property type="entry name" value="Ribonuclease Inhibitor"/>
    <property type="match status" value="1"/>
</dbReference>
<dbReference type="Gene3D" id="1.10.10.10">
    <property type="entry name" value="Winged helix-like DNA-binding domain superfamily/Winged helix DNA-binding domain"/>
    <property type="match status" value="1"/>
</dbReference>
<dbReference type="InterPro" id="IPR044974">
    <property type="entry name" value="Disease_R_plants"/>
</dbReference>
<dbReference type="InterPro" id="IPR041118">
    <property type="entry name" value="Rx_N"/>
</dbReference>
<dbReference type="Gene3D" id="1.10.8.430">
    <property type="entry name" value="Helical domain of apoptotic protease-activating factors"/>
    <property type="match status" value="1"/>
</dbReference>
<dbReference type="Proteomes" id="UP000655225">
    <property type="component" value="Unassembled WGS sequence"/>
</dbReference>
<evidence type="ECO:0000259" key="7">
    <source>
        <dbReference type="Pfam" id="PF23598"/>
    </source>
</evidence>
<keyword evidence="2" id="KW-0547">Nucleotide-binding</keyword>
<dbReference type="EMBL" id="JABCRI010000012">
    <property type="protein sequence ID" value="KAF8396191.1"/>
    <property type="molecule type" value="Genomic_DNA"/>
</dbReference>
<dbReference type="Gene3D" id="1.20.5.4130">
    <property type="match status" value="1"/>
</dbReference>
<dbReference type="InterPro" id="IPR002182">
    <property type="entry name" value="NB-ARC"/>
</dbReference>
<accession>A0A834Z0B9</accession>
<dbReference type="FunFam" id="3.40.50.300:FF:001091">
    <property type="entry name" value="Probable disease resistance protein At1g61300"/>
    <property type="match status" value="1"/>
</dbReference>
<dbReference type="OrthoDB" id="3027644at2759"/>
<feature type="domain" description="Disease resistance protein winged helix" evidence="6">
    <location>
        <begin position="414"/>
        <end position="485"/>
    </location>
</feature>
<dbReference type="SUPFAM" id="SSF52058">
    <property type="entry name" value="L domain-like"/>
    <property type="match status" value="1"/>
</dbReference>
<evidence type="ECO:0000256" key="1">
    <source>
        <dbReference type="ARBA" id="ARBA00022737"/>
    </source>
</evidence>
<dbReference type="InterPro" id="IPR027417">
    <property type="entry name" value="P-loop_NTPase"/>
</dbReference>
<feature type="domain" description="Disease resistance R13L4/SHOC-2-like LRR" evidence="7">
    <location>
        <begin position="673"/>
        <end position="834"/>
    </location>
</feature>
<dbReference type="SUPFAM" id="SSF52540">
    <property type="entry name" value="P-loop containing nucleoside triphosphate hydrolases"/>
    <property type="match status" value="1"/>
</dbReference>
<reference evidence="8 9" key="1">
    <citation type="submission" date="2020-04" db="EMBL/GenBank/DDBJ databases">
        <title>Plant Genome Project.</title>
        <authorList>
            <person name="Zhang R.-G."/>
        </authorList>
    </citation>
    <scope>NUCLEOTIDE SEQUENCE [LARGE SCALE GENOMIC DNA]</scope>
    <source>
        <strain evidence="8">YNK0</strain>
        <tissue evidence="8">Leaf</tissue>
    </source>
</reference>
<dbReference type="PANTHER" id="PTHR23155">
    <property type="entry name" value="DISEASE RESISTANCE PROTEIN RP"/>
    <property type="match status" value="1"/>
</dbReference>
<dbReference type="InterPro" id="IPR036388">
    <property type="entry name" value="WH-like_DNA-bd_sf"/>
</dbReference>
<gene>
    <name evidence="8" type="ORF">HHK36_017804</name>
</gene>
<evidence type="ECO:0000313" key="8">
    <source>
        <dbReference type="EMBL" id="KAF8396191.1"/>
    </source>
</evidence>
<dbReference type="Pfam" id="PF18052">
    <property type="entry name" value="Rx_N"/>
    <property type="match status" value="1"/>
</dbReference>
<feature type="domain" description="NB-ARC" evidence="4">
    <location>
        <begin position="161"/>
        <end position="329"/>
    </location>
</feature>
<dbReference type="PANTHER" id="PTHR23155:SF1193">
    <property type="entry name" value="DISEASE RESISTANCE PROTEIN RPP13-RELATED"/>
    <property type="match status" value="1"/>
</dbReference>
<dbReference type="Pfam" id="PF23559">
    <property type="entry name" value="WHD_DRP"/>
    <property type="match status" value="1"/>
</dbReference>
<protein>
    <submittedName>
        <fullName evidence="8">Uncharacterized protein</fullName>
    </submittedName>
</protein>
<dbReference type="AlphaFoldDB" id="A0A834Z0B9"/>
<comment type="caution">
    <text evidence="8">The sequence shown here is derived from an EMBL/GenBank/DDBJ whole genome shotgun (WGS) entry which is preliminary data.</text>
</comment>
<sequence>MADIFLSFFLDNLTQLLSQEVNLLLDVEAEVNSLIDQLKLILCFLRDNEGKRNEQGIVSEWMSQLEEAAHEAEDAIDNYYVHVAHERGQHFATKLITIFGKVIARHEVGKKIEDVNTRINGILGNKDKFSIQIPETGDQVAMVERPRRLPIEEADVVGFDDKAAAIIKQLTGGEPSLDVVPIVGMGGIGKTTLARKVYNDPIVKDHFDCRVWVYVTQEYRERELLHAIIKCAMVLTDEMKEMDNDELRSNLYKYLRGTRYLIVLDDVWKTKFWDDLNEIFPNNRHGSRIIITTRINEVALYTKPSNPPHNMHFLSKEESWELFSKKVFGAGRFPQELKELGQKIAGQCGGLPLAIVVLAGVLSKKEKTKHIWLRVSNSVSSHLNRETEQCRDILALSYKNLPRHLKSCFLYFGVFPEDFEIPAKQLIRLWLAEGIVQQKDRQTVEDTADDYLEELIDRNLIQVAKKTSDGGVKACRIHDLLRDLCISIAEQEKFLKVLGYANSSCQSKSRRLGIHSNNLNCISSYPAAANLRSFLCFRLDEGRLSLNHWKLIYKRFTLLKVLDLWAVIVDTIPTDIEKLIHLRYLRLKSHTPQSLPLSICNLWNLETLEVVAPFIGRPKIGIWKMPQLRHLQFHGQAVVLQEPPPRMRKERDGCLCNLHTLTSISPDSCTEGVLSKLPNLITLEINGDLEKHMDQAFPNIARLNCLKSLKLVRDRRCDYMKSIPDCVVFPSNLTKLTLSETQLSEDPMGKLGQLPNLEVLRLTNSACVDRDLYCSHGFPRLQVLKLKNLSIRTWEVSRGAMPSLRSVVIKRCGNLKNLPSALQHMTSLQELELWGPSVSVANQATDIQKNQGNNQIKLLIYQPDAR</sequence>
<dbReference type="InterPro" id="IPR038005">
    <property type="entry name" value="RX-like_CC"/>
</dbReference>
<dbReference type="InterPro" id="IPR055414">
    <property type="entry name" value="LRR_R13L4/SHOC2-like"/>
</dbReference>
<dbReference type="Gene3D" id="3.40.50.300">
    <property type="entry name" value="P-loop containing nucleotide triphosphate hydrolases"/>
    <property type="match status" value="1"/>
</dbReference>
<name>A0A834Z0B9_TETSI</name>
<keyword evidence="9" id="KW-1185">Reference proteome</keyword>
<dbReference type="Pfam" id="PF00931">
    <property type="entry name" value="NB-ARC"/>
    <property type="match status" value="1"/>
</dbReference>
<evidence type="ECO:0000256" key="3">
    <source>
        <dbReference type="ARBA" id="ARBA00022821"/>
    </source>
</evidence>
<evidence type="ECO:0000259" key="5">
    <source>
        <dbReference type="Pfam" id="PF18052"/>
    </source>
</evidence>
<dbReference type="Pfam" id="PF23598">
    <property type="entry name" value="LRR_14"/>
    <property type="match status" value="1"/>
</dbReference>
<evidence type="ECO:0000259" key="4">
    <source>
        <dbReference type="Pfam" id="PF00931"/>
    </source>
</evidence>
<dbReference type="GO" id="GO:0043531">
    <property type="term" value="F:ADP binding"/>
    <property type="evidence" value="ECO:0007669"/>
    <property type="project" value="InterPro"/>
</dbReference>
<dbReference type="PRINTS" id="PR00364">
    <property type="entry name" value="DISEASERSIST"/>
</dbReference>
<evidence type="ECO:0000313" key="9">
    <source>
        <dbReference type="Proteomes" id="UP000655225"/>
    </source>
</evidence>
<dbReference type="InterPro" id="IPR058922">
    <property type="entry name" value="WHD_DRP"/>
</dbReference>
<keyword evidence="1" id="KW-0677">Repeat</keyword>
<evidence type="ECO:0000256" key="2">
    <source>
        <dbReference type="ARBA" id="ARBA00022741"/>
    </source>
</evidence>
<organism evidence="8 9">
    <name type="scientific">Tetracentron sinense</name>
    <name type="common">Spur-leaf</name>
    <dbReference type="NCBI Taxonomy" id="13715"/>
    <lineage>
        <taxon>Eukaryota</taxon>
        <taxon>Viridiplantae</taxon>
        <taxon>Streptophyta</taxon>
        <taxon>Embryophyta</taxon>
        <taxon>Tracheophyta</taxon>
        <taxon>Spermatophyta</taxon>
        <taxon>Magnoliopsida</taxon>
        <taxon>Trochodendrales</taxon>
        <taxon>Trochodendraceae</taxon>
        <taxon>Tetracentron</taxon>
    </lineage>
</organism>
<dbReference type="CDD" id="cd14798">
    <property type="entry name" value="RX-CC_like"/>
    <property type="match status" value="1"/>
</dbReference>
<dbReference type="FunFam" id="1.10.10.10:FF:000322">
    <property type="entry name" value="Probable disease resistance protein At1g63360"/>
    <property type="match status" value="1"/>
</dbReference>
<dbReference type="GO" id="GO:0098542">
    <property type="term" value="P:defense response to other organism"/>
    <property type="evidence" value="ECO:0007669"/>
    <property type="project" value="TreeGrafter"/>
</dbReference>
<dbReference type="InterPro" id="IPR032675">
    <property type="entry name" value="LRR_dom_sf"/>
</dbReference>
<proteinExistence type="predicted"/>
<dbReference type="InterPro" id="IPR042197">
    <property type="entry name" value="Apaf_helical"/>
</dbReference>
<evidence type="ECO:0000259" key="6">
    <source>
        <dbReference type="Pfam" id="PF23559"/>
    </source>
</evidence>
<feature type="domain" description="Disease resistance N-terminal" evidence="5">
    <location>
        <begin position="5"/>
        <end position="89"/>
    </location>
</feature>